<dbReference type="InParanoid" id="D5GJD3"/>
<dbReference type="STRING" id="656061.D5GJD3"/>
<dbReference type="RefSeq" id="XP_002840435.1">
    <property type="nucleotide sequence ID" value="XM_002840389.1"/>
</dbReference>
<dbReference type="AlphaFoldDB" id="D5GJD3"/>
<gene>
    <name evidence="1" type="ORF">GSTUM_00008946001</name>
</gene>
<dbReference type="GeneID" id="9182627"/>
<accession>D5GJD3</accession>
<dbReference type="Gene3D" id="3.40.50.1820">
    <property type="entry name" value="alpha/beta hydrolase"/>
    <property type="match status" value="1"/>
</dbReference>
<organism evidence="1 2">
    <name type="scientific">Tuber melanosporum (strain Mel28)</name>
    <name type="common">Perigord black truffle</name>
    <dbReference type="NCBI Taxonomy" id="656061"/>
    <lineage>
        <taxon>Eukaryota</taxon>
        <taxon>Fungi</taxon>
        <taxon>Dikarya</taxon>
        <taxon>Ascomycota</taxon>
        <taxon>Pezizomycotina</taxon>
        <taxon>Pezizomycetes</taxon>
        <taxon>Pezizales</taxon>
        <taxon>Tuberaceae</taxon>
        <taxon>Tuber</taxon>
    </lineage>
</organism>
<dbReference type="KEGG" id="tml:GSTUM_00008946001"/>
<dbReference type="PANTHER" id="PTHR42103">
    <property type="entry name" value="ALPHA/BETA-HYDROLASES SUPERFAMILY PROTEIN"/>
    <property type="match status" value="1"/>
</dbReference>
<dbReference type="InterPro" id="IPR029058">
    <property type="entry name" value="AB_hydrolase_fold"/>
</dbReference>
<sequence length="206" mass="22810">MELLIGGYSYGSLIASLTPPVLDILKLLEAPPPCTPAFAKALLTAKESARKWLDTHSNTRTSYSGTFNRAAVHAAIQREENRKLECEQVHHGIDKKWKVTARYLLVSPLLPPISSLMMGFPGVKAWSLGRGSVDEGEKGIEAVDARVLAVYGDGDTFTGVRKYRKWREKMEGERWKGVEVGGAGHFWREEGVMGVLVGEVEEWVRG</sequence>
<dbReference type="SUPFAM" id="SSF53474">
    <property type="entry name" value="alpha/beta-Hydrolases"/>
    <property type="match status" value="1"/>
</dbReference>
<evidence type="ECO:0000313" key="1">
    <source>
        <dbReference type="EMBL" id="CAZ84626.1"/>
    </source>
</evidence>
<dbReference type="PANTHER" id="PTHR42103:SF2">
    <property type="entry name" value="AB HYDROLASE-1 DOMAIN-CONTAINING PROTEIN"/>
    <property type="match status" value="1"/>
</dbReference>
<reference evidence="1 2" key="1">
    <citation type="journal article" date="2010" name="Nature">
        <title>Perigord black truffle genome uncovers evolutionary origins and mechanisms of symbiosis.</title>
        <authorList>
            <person name="Martin F."/>
            <person name="Kohler A."/>
            <person name="Murat C."/>
            <person name="Balestrini R."/>
            <person name="Coutinho P.M."/>
            <person name="Jaillon O."/>
            <person name="Montanini B."/>
            <person name="Morin E."/>
            <person name="Noel B."/>
            <person name="Percudani R."/>
            <person name="Porcel B."/>
            <person name="Rubini A."/>
            <person name="Amicucci A."/>
            <person name="Amselem J."/>
            <person name="Anthouard V."/>
            <person name="Arcioni S."/>
            <person name="Artiguenave F."/>
            <person name="Aury J.M."/>
            <person name="Ballario P."/>
            <person name="Bolchi A."/>
            <person name="Brenna A."/>
            <person name="Brun A."/>
            <person name="Buee M."/>
            <person name="Cantarel B."/>
            <person name="Chevalier G."/>
            <person name="Couloux A."/>
            <person name="Da Silva C."/>
            <person name="Denoeud F."/>
            <person name="Duplessis S."/>
            <person name="Ghignone S."/>
            <person name="Hilselberger B."/>
            <person name="Iotti M."/>
            <person name="Marcais B."/>
            <person name="Mello A."/>
            <person name="Miranda M."/>
            <person name="Pacioni G."/>
            <person name="Quesneville H."/>
            <person name="Riccioni C."/>
            <person name="Ruotolo R."/>
            <person name="Splivallo R."/>
            <person name="Stocchi V."/>
            <person name="Tisserant E."/>
            <person name="Viscomi A.R."/>
            <person name="Zambonelli A."/>
            <person name="Zampieri E."/>
            <person name="Henrissat B."/>
            <person name="Lebrun M.H."/>
            <person name="Paolocci F."/>
            <person name="Bonfante P."/>
            <person name="Ottonello S."/>
            <person name="Wincker P."/>
        </authorList>
    </citation>
    <scope>NUCLEOTIDE SEQUENCE [LARGE SCALE GENOMIC DNA]</scope>
    <source>
        <strain evidence="1 2">Mel28</strain>
    </source>
</reference>
<name>D5GJD3_TUBMM</name>
<dbReference type="Proteomes" id="UP000006911">
    <property type="component" value="Unassembled WGS sequence"/>
</dbReference>
<proteinExistence type="predicted"/>
<evidence type="ECO:0000313" key="2">
    <source>
        <dbReference type="Proteomes" id="UP000006911"/>
    </source>
</evidence>
<dbReference type="EMBL" id="FN430330">
    <property type="protein sequence ID" value="CAZ84626.1"/>
    <property type="molecule type" value="Genomic_DNA"/>
</dbReference>
<keyword evidence="2" id="KW-1185">Reference proteome</keyword>
<protein>
    <submittedName>
        <fullName evidence="1">(Perigord truffle) hypothetical protein</fullName>
    </submittedName>
</protein>
<dbReference type="HOGENOM" id="CLU_1089921_0_0_1"/>